<keyword evidence="5" id="KW-1185">Reference proteome</keyword>
<dbReference type="PANTHER" id="PTHR10584:SF166">
    <property type="entry name" value="RIBOKINASE"/>
    <property type="match status" value="1"/>
</dbReference>
<dbReference type="InterPro" id="IPR011611">
    <property type="entry name" value="PfkB_dom"/>
</dbReference>
<sequence length="313" mass="35090">MSALICGSLTYDTIMEFQDKFKHAIFPDPTQRLNAYFTVPDLRRQFGGSAGNISYNLKMLGLEPLPLATVGMDFGPYAEWLDSCEIKLDHLLTIEHCYTAQTFITLDVDGNQISAFHPGAMSFSFTNSLSQIQNIQLATIAYDSREGMITHALQLAELGIPFVFAPAQSITEFDGDDLLSFIEQANWILVNQLEWQWLAQQTHLTSQQVAQRVQALVIIQPVEAGALIYAQDTYYQIPGANAQATHDIAGCEDAFCAGLLYGLLKDIDWETTGRIATLMSTIKIEHHGTQNHQLNWDNFKTRFKKHFGYALLV</sequence>
<reference evidence="4" key="1">
    <citation type="journal article" date="2014" name="ISME J.">
        <title>Ecophysiology of Thioploca ingrica as revealed by the complete genome sequence supplemented with proteomic evidence.</title>
        <authorList>
            <person name="Kojima H."/>
            <person name="Ogura Y."/>
            <person name="Yamamoto N."/>
            <person name="Togashi T."/>
            <person name="Mori H."/>
            <person name="Watanabe T."/>
            <person name="Nemoto F."/>
            <person name="Kurokawa K."/>
            <person name="Hayashi T."/>
            <person name="Fukui M."/>
        </authorList>
    </citation>
    <scope>NUCLEOTIDE SEQUENCE [LARGE SCALE GENOMIC DNA]</scope>
</reference>
<dbReference type="PROSITE" id="PS00583">
    <property type="entry name" value="PFKB_KINASES_1"/>
    <property type="match status" value="1"/>
</dbReference>
<dbReference type="CDD" id="cd01942">
    <property type="entry name" value="ribokinase_group_A"/>
    <property type="match status" value="1"/>
</dbReference>
<dbReference type="KEGG" id="tig:THII_2816"/>
<dbReference type="HOGENOM" id="CLU_027634_5_2_6"/>
<dbReference type="GO" id="GO:0016301">
    <property type="term" value="F:kinase activity"/>
    <property type="evidence" value="ECO:0007669"/>
    <property type="project" value="UniProtKB-KW"/>
</dbReference>
<dbReference type="AlphaFoldDB" id="A0A090AG12"/>
<dbReference type="STRING" id="40754.THII_2816"/>
<evidence type="ECO:0000259" key="3">
    <source>
        <dbReference type="Pfam" id="PF00294"/>
    </source>
</evidence>
<name>A0A090AG12_9GAMM</name>
<protein>
    <submittedName>
        <fullName evidence="4">Sugar kinase</fullName>
    </submittedName>
</protein>
<evidence type="ECO:0000256" key="2">
    <source>
        <dbReference type="ARBA" id="ARBA00022777"/>
    </source>
</evidence>
<gene>
    <name evidence="4" type="ORF">THII_2816</name>
</gene>
<dbReference type="Pfam" id="PF00294">
    <property type="entry name" value="PfkB"/>
    <property type="match status" value="1"/>
</dbReference>
<dbReference type="PANTHER" id="PTHR10584">
    <property type="entry name" value="SUGAR KINASE"/>
    <property type="match status" value="1"/>
</dbReference>
<feature type="domain" description="Carbohydrate kinase PfkB" evidence="3">
    <location>
        <begin position="38"/>
        <end position="291"/>
    </location>
</feature>
<organism evidence="4 5">
    <name type="scientific">Thioploca ingrica</name>
    <dbReference type="NCBI Taxonomy" id="40754"/>
    <lineage>
        <taxon>Bacteria</taxon>
        <taxon>Pseudomonadati</taxon>
        <taxon>Pseudomonadota</taxon>
        <taxon>Gammaproteobacteria</taxon>
        <taxon>Thiotrichales</taxon>
        <taxon>Thiotrichaceae</taxon>
        <taxon>Thioploca</taxon>
    </lineage>
</organism>
<accession>A0A090AG12</accession>
<proteinExistence type="predicted"/>
<dbReference type="InterPro" id="IPR029056">
    <property type="entry name" value="Ribokinase-like"/>
</dbReference>
<dbReference type="OrthoDB" id="9779730at2"/>
<evidence type="ECO:0000313" key="5">
    <source>
        <dbReference type="Proteomes" id="UP000031623"/>
    </source>
</evidence>
<evidence type="ECO:0000313" key="4">
    <source>
        <dbReference type="EMBL" id="BAP57113.1"/>
    </source>
</evidence>
<dbReference type="InterPro" id="IPR002173">
    <property type="entry name" value="Carboh/pur_kinase_PfkB_CS"/>
</dbReference>
<dbReference type="Proteomes" id="UP000031623">
    <property type="component" value="Chromosome"/>
</dbReference>
<keyword evidence="2 4" id="KW-0418">Kinase</keyword>
<dbReference type="EMBL" id="AP014633">
    <property type="protein sequence ID" value="BAP57113.1"/>
    <property type="molecule type" value="Genomic_DNA"/>
</dbReference>
<dbReference type="Gene3D" id="3.40.1190.20">
    <property type="match status" value="1"/>
</dbReference>
<keyword evidence="1" id="KW-0808">Transferase</keyword>
<evidence type="ECO:0000256" key="1">
    <source>
        <dbReference type="ARBA" id="ARBA00022679"/>
    </source>
</evidence>
<dbReference type="SUPFAM" id="SSF53613">
    <property type="entry name" value="Ribokinase-like"/>
    <property type="match status" value="1"/>
</dbReference>